<name>A0A2V2MNG5_9EURY</name>
<proteinExistence type="predicted"/>
<dbReference type="OrthoDB" id="105108at2157"/>
<evidence type="ECO:0000313" key="1">
    <source>
        <dbReference type="EMBL" id="PWR69642.1"/>
    </source>
</evidence>
<gene>
    <name evidence="1" type="ORF">DK846_17175</name>
</gene>
<reference evidence="1 2" key="1">
    <citation type="submission" date="2018-05" db="EMBL/GenBank/DDBJ databases">
        <title>Draft genome of Methanospirillum lacunae Ki8-1.</title>
        <authorList>
            <person name="Dueholm M.S."/>
            <person name="Nielsen P.H."/>
            <person name="Bakmann L.F."/>
            <person name="Otzen D.E."/>
        </authorList>
    </citation>
    <scope>NUCLEOTIDE SEQUENCE [LARGE SCALE GENOMIC DNA]</scope>
    <source>
        <strain evidence="1 2">Ki8-1</strain>
    </source>
</reference>
<dbReference type="EMBL" id="QGMY01000021">
    <property type="protein sequence ID" value="PWR69642.1"/>
    <property type="molecule type" value="Genomic_DNA"/>
</dbReference>
<dbReference type="GeneID" id="97548255"/>
<accession>A0A2V2MNG5</accession>
<keyword evidence="2" id="KW-1185">Reference proteome</keyword>
<protein>
    <submittedName>
        <fullName evidence="1">Uncharacterized protein</fullName>
    </submittedName>
</protein>
<dbReference type="Proteomes" id="UP000245657">
    <property type="component" value="Unassembled WGS sequence"/>
</dbReference>
<dbReference type="RefSeq" id="WP_109970234.1">
    <property type="nucleotide sequence ID" value="NZ_CP176093.1"/>
</dbReference>
<dbReference type="AlphaFoldDB" id="A0A2V2MNG5"/>
<evidence type="ECO:0000313" key="2">
    <source>
        <dbReference type="Proteomes" id="UP000245657"/>
    </source>
</evidence>
<sequence length="115" mass="13573">MPTLSVDILFKAAVQLFFTEEHAISLTFTDKGIRIRFPTTRRLAEYLNVPHYYILPYFAMMEEQELVTREERVGIHTTNEGSMKIIRIMKEDFFKESIHLLGPEIFEQICKQSEN</sequence>
<comment type="caution">
    <text evidence="1">The sequence shown here is derived from an EMBL/GenBank/DDBJ whole genome shotgun (WGS) entry which is preliminary data.</text>
</comment>
<organism evidence="1 2">
    <name type="scientific">Methanospirillum lacunae</name>
    <dbReference type="NCBI Taxonomy" id="668570"/>
    <lineage>
        <taxon>Archaea</taxon>
        <taxon>Methanobacteriati</taxon>
        <taxon>Methanobacteriota</taxon>
        <taxon>Stenosarchaea group</taxon>
        <taxon>Methanomicrobia</taxon>
        <taxon>Methanomicrobiales</taxon>
        <taxon>Methanospirillaceae</taxon>
        <taxon>Methanospirillum</taxon>
    </lineage>
</organism>